<gene>
    <name evidence="1" type="ORF">MJ923_19235</name>
</gene>
<organism evidence="1 2">
    <name type="scientific">Shewanella zhuhaiensis</name>
    <dbReference type="NCBI Taxonomy" id="2919576"/>
    <lineage>
        <taxon>Bacteria</taxon>
        <taxon>Pseudomonadati</taxon>
        <taxon>Pseudomonadota</taxon>
        <taxon>Gammaproteobacteria</taxon>
        <taxon>Alteromonadales</taxon>
        <taxon>Shewanellaceae</taxon>
        <taxon>Shewanella</taxon>
    </lineage>
</organism>
<dbReference type="RefSeq" id="WP_240592474.1">
    <property type="nucleotide sequence ID" value="NZ_JAKUDL010000010.1"/>
</dbReference>
<keyword evidence="2" id="KW-1185">Reference proteome</keyword>
<sequence length="192" mass="21466">MNTVASLLLLGLSVSSATDETSIYDADFTQLQLAKERLLTEMSATLEAKSEFDALLQRLMQENISPGDIEDGSHSGEFADRYHAVMAEANARINGIKEVQQQITAIISGLWGKYHRVSELCDIAFPKAKVTQLLENHALDNQRYHQAYQSLSNLSVTEFICEDQAFYNQGIEAISGMLEQLNAPIMPFYQEQ</sequence>
<name>A0AAJ1BM51_9GAMM</name>
<reference evidence="1 2" key="1">
    <citation type="submission" date="2022-02" db="EMBL/GenBank/DDBJ databases">
        <title>The genome sequence of Shewanella sp. 3B26.</title>
        <authorList>
            <person name="Du J."/>
        </authorList>
    </citation>
    <scope>NUCLEOTIDE SEQUENCE [LARGE SCALE GENOMIC DNA]</scope>
    <source>
        <strain evidence="1 2">3B26</strain>
    </source>
</reference>
<evidence type="ECO:0000313" key="2">
    <source>
        <dbReference type="Proteomes" id="UP001297581"/>
    </source>
</evidence>
<dbReference type="EMBL" id="JAKUDL010000010">
    <property type="protein sequence ID" value="MCH4296444.1"/>
    <property type="molecule type" value="Genomic_DNA"/>
</dbReference>
<evidence type="ECO:0000313" key="1">
    <source>
        <dbReference type="EMBL" id="MCH4296444.1"/>
    </source>
</evidence>
<comment type="caution">
    <text evidence="1">The sequence shown here is derived from an EMBL/GenBank/DDBJ whole genome shotgun (WGS) entry which is preliminary data.</text>
</comment>
<protein>
    <submittedName>
        <fullName evidence="1">Uncharacterized protein</fullName>
    </submittedName>
</protein>
<dbReference type="Proteomes" id="UP001297581">
    <property type="component" value="Unassembled WGS sequence"/>
</dbReference>
<proteinExistence type="predicted"/>
<dbReference type="AlphaFoldDB" id="A0AAJ1BM51"/>
<accession>A0AAJ1BM51</accession>